<organism evidence="3">
    <name type="scientific">Guillardia theta (strain CCMP2712)</name>
    <name type="common">Cryptophyte</name>
    <dbReference type="NCBI Taxonomy" id="905079"/>
    <lineage>
        <taxon>Eukaryota</taxon>
        <taxon>Cryptophyceae</taxon>
        <taxon>Pyrenomonadales</taxon>
        <taxon>Geminigeraceae</taxon>
        <taxon>Guillardia</taxon>
    </lineage>
</organism>
<dbReference type="Proteomes" id="UP000011087">
    <property type="component" value="Unassembled WGS sequence"/>
</dbReference>
<evidence type="ECO:0000256" key="2">
    <source>
        <dbReference type="SAM" id="MobiDB-lite"/>
    </source>
</evidence>
<dbReference type="AlphaFoldDB" id="L1ICM4"/>
<keyword evidence="1" id="KW-0175">Coiled coil</keyword>
<name>L1ICM4_GUITC</name>
<dbReference type="RefSeq" id="XP_005820963.1">
    <property type="nucleotide sequence ID" value="XM_005820906.1"/>
</dbReference>
<evidence type="ECO:0000313" key="4">
    <source>
        <dbReference type="EnsemblProtists" id="EKX33983"/>
    </source>
</evidence>
<gene>
    <name evidence="3" type="ORF">GUITHDRAFT_147552</name>
</gene>
<evidence type="ECO:0000256" key="1">
    <source>
        <dbReference type="SAM" id="Coils"/>
    </source>
</evidence>
<proteinExistence type="predicted"/>
<dbReference type="GeneID" id="17290729"/>
<reference evidence="4" key="3">
    <citation type="submission" date="2015-06" db="UniProtKB">
        <authorList>
            <consortium name="EnsemblProtists"/>
        </authorList>
    </citation>
    <scope>IDENTIFICATION</scope>
</reference>
<keyword evidence="5" id="KW-1185">Reference proteome</keyword>
<accession>L1ICM4</accession>
<reference evidence="3 5" key="1">
    <citation type="journal article" date="2012" name="Nature">
        <title>Algal genomes reveal evolutionary mosaicism and the fate of nucleomorphs.</title>
        <authorList>
            <consortium name="DOE Joint Genome Institute"/>
            <person name="Curtis B.A."/>
            <person name="Tanifuji G."/>
            <person name="Burki F."/>
            <person name="Gruber A."/>
            <person name="Irimia M."/>
            <person name="Maruyama S."/>
            <person name="Arias M.C."/>
            <person name="Ball S.G."/>
            <person name="Gile G.H."/>
            <person name="Hirakawa Y."/>
            <person name="Hopkins J.F."/>
            <person name="Kuo A."/>
            <person name="Rensing S.A."/>
            <person name="Schmutz J."/>
            <person name="Symeonidi A."/>
            <person name="Elias M."/>
            <person name="Eveleigh R.J."/>
            <person name="Herman E.K."/>
            <person name="Klute M.J."/>
            <person name="Nakayama T."/>
            <person name="Obornik M."/>
            <person name="Reyes-Prieto A."/>
            <person name="Armbrust E.V."/>
            <person name="Aves S.J."/>
            <person name="Beiko R.G."/>
            <person name="Coutinho P."/>
            <person name="Dacks J.B."/>
            <person name="Durnford D.G."/>
            <person name="Fast N.M."/>
            <person name="Green B.R."/>
            <person name="Grisdale C.J."/>
            <person name="Hempel F."/>
            <person name="Henrissat B."/>
            <person name="Hoppner M.P."/>
            <person name="Ishida K."/>
            <person name="Kim E."/>
            <person name="Koreny L."/>
            <person name="Kroth P.G."/>
            <person name="Liu Y."/>
            <person name="Malik S.B."/>
            <person name="Maier U.G."/>
            <person name="McRose D."/>
            <person name="Mock T."/>
            <person name="Neilson J.A."/>
            <person name="Onodera N.T."/>
            <person name="Poole A.M."/>
            <person name="Pritham E.J."/>
            <person name="Richards T.A."/>
            <person name="Rocap G."/>
            <person name="Roy S.W."/>
            <person name="Sarai C."/>
            <person name="Schaack S."/>
            <person name="Shirato S."/>
            <person name="Slamovits C.H."/>
            <person name="Spencer D.F."/>
            <person name="Suzuki S."/>
            <person name="Worden A.Z."/>
            <person name="Zauner S."/>
            <person name="Barry K."/>
            <person name="Bell C."/>
            <person name="Bharti A.K."/>
            <person name="Crow J.A."/>
            <person name="Grimwood J."/>
            <person name="Kramer R."/>
            <person name="Lindquist E."/>
            <person name="Lucas S."/>
            <person name="Salamov A."/>
            <person name="McFadden G.I."/>
            <person name="Lane C.E."/>
            <person name="Keeling P.J."/>
            <person name="Gray M.W."/>
            <person name="Grigoriev I.V."/>
            <person name="Archibald J.M."/>
        </authorList>
    </citation>
    <scope>NUCLEOTIDE SEQUENCE</scope>
    <source>
        <strain evidence="3 5">CCMP2712</strain>
    </source>
</reference>
<dbReference type="KEGG" id="gtt:GUITHDRAFT_147552"/>
<evidence type="ECO:0000313" key="5">
    <source>
        <dbReference type="Proteomes" id="UP000011087"/>
    </source>
</evidence>
<reference evidence="5" key="2">
    <citation type="submission" date="2012-11" db="EMBL/GenBank/DDBJ databases">
        <authorList>
            <person name="Kuo A."/>
            <person name="Curtis B.A."/>
            <person name="Tanifuji G."/>
            <person name="Burki F."/>
            <person name="Gruber A."/>
            <person name="Irimia M."/>
            <person name="Maruyama S."/>
            <person name="Arias M.C."/>
            <person name="Ball S.G."/>
            <person name="Gile G.H."/>
            <person name="Hirakawa Y."/>
            <person name="Hopkins J.F."/>
            <person name="Rensing S.A."/>
            <person name="Schmutz J."/>
            <person name="Symeonidi A."/>
            <person name="Elias M."/>
            <person name="Eveleigh R.J."/>
            <person name="Herman E.K."/>
            <person name="Klute M.J."/>
            <person name="Nakayama T."/>
            <person name="Obornik M."/>
            <person name="Reyes-Prieto A."/>
            <person name="Armbrust E.V."/>
            <person name="Aves S.J."/>
            <person name="Beiko R.G."/>
            <person name="Coutinho P."/>
            <person name="Dacks J.B."/>
            <person name="Durnford D.G."/>
            <person name="Fast N.M."/>
            <person name="Green B.R."/>
            <person name="Grisdale C."/>
            <person name="Hempe F."/>
            <person name="Henrissat B."/>
            <person name="Hoppner M.P."/>
            <person name="Ishida K.-I."/>
            <person name="Kim E."/>
            <person name="Koreny L."/>
            <person name="Kroth P.G."/>
            <person name="Liu Y."/>
            <person name="Malik S.-B."/>
            <person name="Maier U.G."/>
            <person name="McRose D."/>
            <person name="Mock T."/>
            <person name="Neilson J.A."/>
            <person name="Onodera N.T."/>
            <person name="Poole A.M."/>
            <person name="Pritham E.J."/>
            <person name="Richards T.A."/>
            <person name="Rocap G."/>
            <person name="Roy S.W."/>
            <person name="Sarai C."/>
            <person name="Schaack S."/>
            <person name="Shirato S."/>
            <person name="Slamovits C.H."/>
            <person name="Spencer D.F."/>
            <person name="Suzuki S."/>
            <person name="Worden A.Z."/>
            <person name="Zauner S."/>
            <person name="Barry K."/>
            <person name="Bell C."/>
            <person name="Bharti A.K."/>
            <person name="Crow J.A."/>
            <person name="Grimwood J."/>
            <person name="Kramer R."/>
            <person name="Lindquist E."/>
            <person name="Lucas S."/>
            <person name="Salamov A."/>
            <person name="McFadden G.I."/>
            <person name="Lane C.E."/>
            <person name="Keeling P.J."/>
            <person name="Gray M.W."/>
            <person name="Grigoriev I.V."/>
            <person name="Archibald J.M."/>
        </authorList>
    </citation>
    <scope>NUCLEOTIDE SEQUENCE</scope>
    <source>
        <strain evidence="5">CCMP2712</strain>
    </source>
</reference>
<feature type="region of interest" description="Disordered" evidence="2">
    <location>
        <begin position="130"/>
        <end position="151"/>
    </location>
</feature>
<dbReference type="EnsemblProtists" id="EKX33983">
    <property type="protein sequence ID" value="EKX33983"/>
    <property type="gene ID" value="GUITHDRAFT_147552"/>
</dbReference>
<dbReference type="HOGENOM" id="CLU_1513333_0_0_1"/>
<feature type="coiled-coil region" evidence="1">
    <location>
        <begin position="3"/>
        <end position="40"/>
    </location>
</feature>
<protein>
    <submittedName>
        <fullName evidence="3 4">Uncharacterized protein</fullName>
    </submittedName>
</protein>
<dbReference type="PaxDb" id="55529-EKX33983"/>
<sequence length="178" mass="20753">MAAAELKEKSEKMSLDIEAVEASNQQLADAREEANKLYELQVEERGLNLDLHLHLHSVRLIFLALLGECVTYGRELKLVSALTSVRERGDKLRQQRKSEEARRKQQMQELRAAVSEYEKKIQEIETAKMEETRRSLQGEYEERQREVKDSVMKKEARLADRLRAAASDDQLDEIRRQE</sequence>
<evidence type="ECO:0000313" key="3">
    <source>
        <dbReference type="EMBL" id="EKX33983.1"/>
    </source>
</evidence>
<dbReference type="EMBL" id="JH993123">
    <property type="protein sequence ID" value="EKX33983.1"/>
    <property type="molecule type" value="Genomic_DNA"/>
</dbReference>